<feature type="domain" description="Cation/H+ exchanger transmembrane" evidence="10">
    <location>
        <begin position="28"/>
        <end position="416"/>
    </location>
</feature>
<evidence type="ECO:0000259" key="9">
    <source>
        <dbReference type="Pfam" id="PF00582"/>
    </source>
</evidence>
<evidence type="ECO:0000256" key="1">
    <source>
        <dbReference type="ARBA" id="ARBA00004141"/>
    </source>
</evidence>
<dbReference type="InterPro" id="IPR006153">
    <property type="entry name" value="Cation/H_exchanger_TM"/>
</dbReference>
<feature type="transmembrane region" description="Helical" evidence="8">
    <location>
        <begin position="393"/>
        <end position="415"/>
    </location>
</feature>
<evidence type="ECO:0000313" key="12">
    <source>
        <dbReference type="Proteomes" id="UP000184041"/>
    </source>
</evidence>
<dbReference type="CDD" id="cd00293">
    <property type="entry name" value="USP-like"/>
    <property type="match status" value="2"/>
</dbReference>
<accession>A0A1M5CML1</accession>
<dbReference type="PANTHER" id="PTHR32468:SF0">
    <property type="entry name" value="K(+)_H(+) ANTIPORTER 1"/>
    <property type="match status" value="1"/>
</dbReference>
<dbReference type="AlphaFoldDB" id="A0A1M5CML1"/>
<evidence type="ECO:0000256" key="2">
    <source>
        <dbReference type="ARBA" id="ARBA00008791"/>
    </source>
</evidence>
<feature type="transmembrane region" description="Helical" evidence="8">
    <location>
        <begin position="250"/>
        <end position="268"/>
    </location>
</feature>
<feature type="transmembrane region" description="Helical" evidence="8">
    <location>
        <begin position="109"/>
        <end position="131"/>
    </location>
</feature>
<comment type="subcellular location">
    <subcellularLocation>
        <location evidence="1">Membrane</location>
        <topology evidence="1">Multi-pass membrane protein</topology>
    </subcellularLocation>
</comment>
<dbReference type="GO" id="GO:0016020">
    <property type="term" value="C:membrane"/>
    <property type="evidence" value="ECO:0007669"/>
    <property type="project" value="UniProtKB-SubCell"/>
</dbReference>
<dbReference type="Gene3D" id="1.20.1530.20">
    <property type="match status" value="1"/>
</dbReference>
<dbReference type="Pfam" id="PF00582">
    <property type="entry name" value="Usp"/>
    <property type="match status" value="2"/>
</dbReference>
<dbReference type="RefSeq" id="WP_073063559.1">
    <property type="nucleotide sequence ID" value="NZ_FQUS01000010.1"/>
</dbReference>
<dbReference type="PRINTS" id="PR01438">
    <property type="entry name" value="UNVRSLSTRESS"/>
</dbReference>
<keyword evidence="6" id="KW-0406">Ion transport</keyword>
<dbReference type="SUPFAM" id="SSF52402">
    <property type="entry name" value="Adenine nucleotide alpha hydrolases-like"/>
    <property type="match status" value="2"/>
</dbReference>
<feature type="transmembrane region" description="Helical" evidence="8">
    <location>
        <begin position="12"/>
        <end position="29"/>
    </location>
</feature>
<sequence>MDIFSAAPHHDILMLVIQVGILLLAARTLGEVARRLGQPSVVGEILAGIILGPSLLSSLFPEFGHYMIPQNEVQGYLLETVSLLGAMFLMLITGLETDIKLIKRHARTAIGVSFGGITITFATGFLLGQYLPDFLVADPGNRLIFELFVAVSLSISAIPVIAKVLMDLDLMRRDIGQTIIAAGMSDDTTGWILLSIVAGLASGEAVTAGTVLQIVGSVVAFMILSFTVGRWLVRKLLIFVQDEVESSDRLLTLVVVMMFVWGAITQALNLEAVLGAFVVGILFGMMPRLPESVIHNLESVALAVFAPIFFAVAGLKVNMLNLLEPTLIMITLVVIAVATLGKITGTYFGARVIGGKDHWSALSFGAGLNARGAMEIIIATIGLNLGILAQDMFSIIVVMAMATSLMAPSALRWVLKRVEIGAEEEERLKKEEMEAESLIAGVHRILLPVRLRSGDLDKLAIQSVEAKVLELLGRESELSVTLFTVARDNNEDECKDYLDELSEYFAQDEIVKKVVAEQNIGDAILDEARKDYELLVLGATERQTNSSHLFSPLIDYLARVAPCPTLIVQGRKIDEQWSPERILVPTNGSKAARNAVDLGLFIAKSDSLHEVSMLNVVIDNYGDTPYHVRQFKKDNEIKIANNIMSDLQEMGEAMGVKTQTVVERGESPEQAIYNFTVDNEIDLVILGTNVRPGSHRLYLGHRVETILDQSPCPVLILNT</sequence>
<keyword evidence="7 8" id="KW-0472">Membrane</keyword>
<evidence type="ECO:0000256" key="3">
    <source>
        <dbReference type="ARBA" id="ARBA00022448"/>
    </source>
</evidence>
<dbReference type="PANTHER" id="PTHR32468">
    <property type="entry name" value="CATION/H + ANTIPORTER"/>
    <property type="match status" value="1"/>
</dbReference>
<evidence type="ECO:0000256" key="6">
    <source>
        <dbReference type="ARBA" id="ARBA00023065"/>
    </source>
</evidence>
<keyword evidence="3" id="KW-0813">Transport</keyword>
<feature type="transmembrane region" description="Helical" evidence="8">
    <location>
        <begin position="80"/>
        <end position="97"/>
    </location>
</feature>
<feature type="transmembrane region" description="Helical" evidence="8">
    <location>
        <begin position="327"/>
        <end position="350"/>
    </location>
</feature>
<dbReference type="Gene3D" id="3.40.50.12370">
    <property type="match status" value="1"/>
</dbReference>
<comment type="similarity">
    <text evidence="2">Belongs to the universal stress protein A family.</text>
</comment>
<gene>
    <name evidence="11" type="ORF">SAMN05443144_11028</name>
</gene>
<dbReference type="OrthoDB" id="9793589at2"/>
<dbReference type="Pfam" id="PF00999">
    <property type="entry name" value="Na_H_Exchanger"/>
    <property type="match status" value="1"/>
</dbReference>
<dbReference type="GO" id="GO:0015297">
    <property type="term" value="F:antiporter activity"/>
    <property type="evidence" value="ECO:0007669"/>
    <property type="project" value="InterPro"/>
</dbReference>
<keyword evidence="12" id="KW-1185">Reference proteome</keyword>
<reference evidence="11 12" key="1">
    <citation type="submission" date="2016-11" db="EMBL/GenBank/DDBJ databases">
        <authorList>
            <person name="Jaros S."/>
            <person name="Januszkiewicz K."/>
            <person name="Wedrychowicz H."/>
        </authorList>
    </citation>
    <scope>NUCLEOTIDE SEQUENCE [LARGE SCALE GENOMIC DNA]</scope>
    <source>
        <strain evidence="11 12">DSM 21986</strain>
    </source>
</reference>
<keyword evidence="5 8" id="KW-1133">Transmembrane helix</keyword>
<name>A0A1M5CML1_9BACT</name>
<feature type="transmembrane region" description="Helical" evidence="8">
    <location>
        <begin position="41"/>
        <end position="60"/>
    </location>
</feature>
<evidence type="ECO:0000256" key="8">
    <source>
        <dbReference type="SAM" id="Phobius"/>
    </source>
</evidence>
<feature type="domain" description="UspA" evidence="9">
    <location>
        <begin position="499"/>
        <end position="568"/>
    </location>
</feature>
<organism evidence="11 12">
    <name type="scientific">Fodinibius roseus</name>
    <dbReference type="NCBI Taxonomy" id="1194090"/>
    <lineage>
        <taxon>Bacteria</taxon>
        <taxon>Pseudomonadati</taxon>
        <taxon>Balneolota</taxon>
        <taxon>Balneolia</taxon>
        <taxon>Balneolales</taxon>
        <taxon>Balneolaceae</taxon>
        <taxon>Fodinibius</taxon>
    </lineage>
</organism>
<dbReference type="InterPro" id="IPR050794">
    <property type="entry name" value="CPA2_transporter"/>
</dbReference>
<feature type="transmembrane region" description="Helical" evidence="8">
    <location>
        <begin position="362"/>
        <end position="387"/>
    </location>
</feature>
<dbReference type="InterPro" id="IPR006015">
    <property type="entry name" value="Universal_stress_UspA"/>
</dbReference>
<evidence type="ECO:0000256" key="4">
    <source>
        <dbReference type="ARBA" id="ARBA00022692"/>
    </source>
</evidence>
<dbReference type="GO" id="GO:1902600">
    <property type="term" value="P:proton transmembrane transport"/>
    <property type="evidence" value="ECO:0007669"/>
    <property type="project" value="InterPro"/>
</dbReference>
<proteinExistence type="inferred from homology"/>
<dbReference type="STRING" id="1194090.SAMN05443144_11028"/>
<feature type="transmembrane region" description="Helical" evidence="8">
    <location>
        <begin position="143"/>
        <end position="166"/>
    </location>
</feature>
<dbReference type="InterPro" id="IPR038770">
    <property type="entry name" value="Na+/solute_symporter_sf"/>
</dbReference>
<evidence type="ECO:0000256" key="5">
    <source>
        <dbReference type="ARBA" id="ARBA00022989"/>
    </source>
</evidence>
<keyword evidence="4 8" id="KW-0812">Transmembrane</keyword>
<feature type="domain" description="UspA" evidence="9">
    <location>
        <begin position="580"/>
        <end position="717"/>
    </location>
</feature>
<evidence type="ECO:0000256" key="7">
    <source>
        <dbReference type="ARBA" id="ARBA00023136"/>
    </source>
</evidence>
<dbReference type="Proteomes" id="UP000184041">
    <property type="component" value="Unassembled WGS sequence"/>
</dbReference>
<dbReference type="EMBL" id="FQUS01000010">
    <property type="protein sequence ID" value="SHF55906.1"/>
    <property type="molecule type" value="Genomic_DNA"/>
</dbReference>
<evidence type="ECO:0000259" key="10">
    <source>
        <dbReference type="Pfam" id="PF00999"/>
    </source>
</evidence>
<feature type="transmembrane region" description="Helical" evidence="8">
    <location>
        <begin position="206"/>
        <end position="229"/>
    </location>
</feature>
<evidence type="ECO:0000313" key="11">
    <source>
        <dbReference type="EMBL" id="SHF55906.1"/>
    </source>
</evidence>
<protein>
    <submittedName>
        <fullName evidence="11">Transporter, CPA2 family</fullName>
    </submittedName>
</protein>
<feature type="transmembrane region" description="Helical" evidence="8">
    <location>
        <begin position="297"/>
        <end position="315"/>
    </location>
</feature>
<feature type="transmembrane region" description="Helical" evidence="8">
    <location>
        <begin position="178"/>
        <end position="200"/>
    </location>
</feature>
<dbReference type="InterPro" id="IPR006016">
    <property type="entry name" value="UspA"/>
</dbReference>